<evidence type="ECO:0000313" key="9">
    <source>
        <dbReference type="EMBL" id="OTG17111.1"/>
    </source>
</evidence>
<dbReference type="Proteomes" id="UP000215914">
    <property type="component" value="Chromosome 8"/>
</dbReference>
<dbReference type="PANTHER" id="PTHR45136:SF2">
    <property type="entry name" value="ABC TRANSPORTER DOMAIN-CONTAINING PROTEIN"/>
    <property type="match status" value="1"/>
</dbReference>
<dbReference type="EMBL" id="CM007897">
    <property type="protein sequence ID" value="OTG17111.1"/>
    <property type="molecule type" value="Genomic_DNA"/>
</dbReference>
<dbReference type="InParanoid" id="A0A251U4B0"/>
<dbReference type="Pfam" id="PF00664">
    <property type="entry name" value="ABC_membrane"/>
    <property type="match status" value="1"/>
</dbReference>
<gene>
    <name evidence="9" type="ORF">HannXRQ_Chr08g0208461</name>
</gene>
<dbReference type="InterPro" id="IPR011527">
    <property type="entry name" value="ABC1_TM_dom"/>
</dbReference>
<evidence type="ECO:0000256" key="7">
    <source>
        <dbReference type="ARBA" id="ARBA00023180"/>
    </source>
</evidence>
<keyword evidence="10" id="KW-1185">Reference proteome</keyword>
<dbReference type="PROSITE" id="PS50929">
    <property type="entry name" value="ABC_TM1F"/>
    <property type="match status" value="1"/>
</dbReference>
<evidence type="ECO:0000313" key="10">
    <source>
        <dbReference type="Proteomes" id="UP000215914"/>
    </source>
</evidence>
<comment type="similarity">
    <text evidence="1">Belongs to the ABC transporter superfamily. ABCB family. Multidrug resistance exporter (TC 3.A.1.201) subfamily.</text>
</comment>
<keyword evidence="3 9" id="KW-0812">Transmembrane</keyword>
<evidence type="ECO:0000256" key="3">
    <source>
        <dbReference type="ARBA" id="ARBA00022692"/>
    </source>
</evidence>
<dbReference type="GO" id="GO:0140359">
    <property type="term" value="F:ABC-type transporter activity"/>
    <property type="evidence" value="ECO:0007669"/>
    <property type="project" value="InterPro"/>
</dbReference>
<sequence length="152" mass="16665">MGGKGGMFYYADGIDKVLMLFGTLGCLGDALMSPLTMLILSGILDDYGGGGISFSIDVVNKFQTKGRKLVILNLVTNTCIDSYYAEGICWTRTAERQTSRLRMEYLKSVLRQEVGFFDTQVGSSINFEVISTISGDAQLIQDVMADKAWGRC</sequence>
<accession>A0A251U4B0</accession>
<dbReference type="SUPFAM" id="SSF90123">
    <property type="entry name" value="ABC transporter transmembrane region"/>
    <property type="match status" value="1"/>
</dbReference>
<organism evidence="9 10">
    <name type="scientific">Helianthus annuus</name>
    <name type="common">Common sunflower</name>
    <dbReference type="NCBI Taxonomy" id="4232"/>
    <lineage>
        <taxon>Eukaryota</taxon>
        <taxon>Viridiplantae</taxon>
        <taxon>Streptophyta</taxon>
        <taxon>Embryophyta</taxon>
        <taxon>Tracheophyta</taxon>
        <taxon>Spermatophyta</taxon>
        <taxon>Magnoliopsida</taxon>
        <taxon>eudicotyledons</taxon>
        <taxon>Gunneridae</taxon>
        <taxon>Pentapetalae</taxon>
        <taxon>asterids</taxon>
        <taxon>campanulids</taxon>
        <taxon>Asterales</taxon>
        <taxon>Asteraceae</taxon>
        <taxon>Asteroideae</taxon>
        <taxon>Heliantheae alliance</taxon>
        <taxon>Heliantheae</taxon>
        <taxon>Helianthus</taxon>
    </lineage>
</organism>
<evidence type="ECO:0000256" key="6">
    <source>
        <dbReference type="ARBA" id="ARBA00023136"/>
    </source>
</evidence>
<keyword evidence="2" id="KW-0813">Transport</keyword>
<evidence type="ECO:0000256" key="4">
    <source>
        <dbReference type="ARBA" id="ARBA00022737"/>
    </source>
</evidence>
<keyword evidence="7" id="KW-0325">Glycoprotein</keyword>
<keyword evidence="6" id="KW-0472">Membrane</keyword>
<dbReference type="GO" id="GO:0016020">
    <property type="term" value="C:membrane"/>
    <property type="evidence" value="ECO:0007669"/>
    <property type="project" value="InterPro"/>
</dbReference>
<dbReference type="AlphaFoldDB" id="A0A251U4B0"/>
<dbReference type="InterPro" id="IPR036640">
    <property type="entry name" value="ABC1_TM_sf"/>
</dbReference>
<evidence type="ECO:0000256" key="5">
    <source>
        <dbReference type="ARBA" id="ARBA00022989"/>
    </source>
</evidence>
<keyword evidence="5" id="KW-1133">Transmembrane helix</keyword>
<name>A0A251U4B0_HELAN</name>
<dbReference type="OMA" id="NIRTIFM"/>
<reference evidence="10" key="1">
    <citation type="journal article" date="2017" name="Nature">
        <title>The sunflower genome provides insights into oil metabolism, flowering and Asterid evolution.</title>
        <authorList>
            <person name="Badouin H."/>
            <person name="Gouzy J."/>
            <person name="Grassa C.J."/>
            <person name="Murat F."/>
            <person name="Staton S.E."/>
            <person name="Cottret L."/>
            <person name="Lelandais-Briere C."/>
            <person name="Owens G.L."/>
            <person name="Carrere S."/>
            <person name="Mayjonade B."/>
            <person name="Legrand L."/>
            <person name="Gill N."/>
            <person name="Kane N.C."/>
            <person name="Bowers J.E."/>
            <person name="Hubner S."/>
            <person name="Bellec A."/>
            <person name="Berard A."/>
            <person name="Berges H."/>
            <person name="Blanchet N."/>
            <person name="Boniface M.C."/>
            <person name="Brunel D."/>
            <person name="Catrice O."/>
            <person name="Chaidir N."/>
            <person name="Claudel C."/>
            <person name="Donnadieu C."/>
            <person name="Faraut T."/>
            <person name="Fievet G."/>
            <person name="Helmstetter N."/>
            <person name="King M."/>
            <person name="Knapp S.J."/>
            <person name="Lai Z."/>
            <person name="Le Paslier M.C."/>
            <person name="Lippi Y."/>
            <person name="Lorenzon L."/>
            <person name="Mandel J.R."/>
            <person name="Marage G."/>
            <person name="Marchand G."/>
            <person name="Marquand E."/>
            <person name="Bret-Mestries E."/>
            <person name="Morien E."/>
            <person name="Nambeesan S."/>
            <person name="Nguyen T."/>
            <person name="Pegot-Espagnet P."/>
            <person name="Pouilly N."/>
            <person name="Raftis F."/>
            <person name="Sallet E."/>
            <person name="Schiex T."/>
            <person name="Thomas J."/>
            <person name="Vandecasteele C."/>
            <person name="Vares D."/>
            <person name="Vear F."/>
            <person name="Vautrin S."/>
            <person name="Crespi M."/>
            <person name="Mangin B."/>
            <person name="Burke J.M."/>
            <person name="Salse J."/>
            <person name="Munos S."/>
            <person name="Vincourt P."/>
            <person name="Rieseberg L.H."/>
            <person name="Langlade N.B."/>
        </authorList>
    </citation>
    <scope>NUCLEOTIDE SEQUENCE [LARGE SCALE GENOMIC DNA]</scope>
    <source>
        <strain evidence="10">cv. SF193</strain>
    </source>
</reference>
<feature type="domain" description="ABC transmembrane type-1" evidence="8">
    <location>
        <begin position="82"/>
        <end position="146"/>
    </location>
</feature>
<protein>
    <submittedName>
        <fullName evidence="9">Putative ABC transporter type 1, transmembrane domain-containing protein</fullName>
    </submittedName>
</protein>
<evidence type="ECO:0000256" key="2">
    <source>
        <dbReference type="ARBA" id="ARBA00022448"/>
    </source>
</evidence>
<evidence type="ECO:0000256" key="1">
    <source>
        <dbReference type="ARBA" id="ARBA00007577"/>
    </source>
</evidence>
<evidence type="ECO:0000259" key="8">
    <source>
        <dbReference type="PROSITE" id="PS50929"/>
    </source>
</evidence>
<dbReference type="Gene3D" id="1.20.1560.10">
    <property type="entry name" value="ABC transporter type 1, transmembrane domain"/>
    <property type="match status" value="1"/>
</dbReference>
<keyword evidence="4" id="KW-0677">Repeat</keyword>
<dbReference type="PANTHER" id="PTHR45136">
    <property type="entry name" value="ABC TRANSPORTER DOMAIN-CONTAINING PROTEIN"/>
    <property type="match status" value="1"/>
</dbReference>
<dbReference type="GO" id="GO:0005524">
    <property type="term" value="F:ATP binding"/>
    <property type="evidence" value="ECO:0007669"/>
    <property type="project" value="InterPro"/>
</dbReference>
<proteinExistence type="inferred from homology"/>